<protein>
    <submittedName>
        <fullName evidence="5">Alkene reductase</fullName>
    </submittedName>
</protein>
<dbReference type="Proteomes" id="UP000600865">
    <property type="component" value="Unassembled WGS sequence"/>
</dbReference>
<dbReference type="RefSeq" id="WP_189587181.1">
    <property type="nucleotide sequence ID" value="NZ_BMYV01000005.1"/>
</dbReference>
<evidence type="ECO:0000256" key="3">
    <source>
        <dbReference type="ARBA" id="ARBA00023002"/>
    </source>
</evidence>
<evidence type="ECO:0000313" key="5">
    <source>
        <dbReference type="EMBL" id="GGX76264.1"/>
    </source>
</evidence>
<feature type="domain" description="NADH:flavin oxidoreductase/NADH oxidase N-terminal" evidence="4">
    <location>
        <begin position="5"/>
        <end position="336"/>
    </location>
</feature>
<proteinExistence type="inferred from homology"/>
<evidence type="ECO:0000256" key="2">
    <source>
        <dbReference type="ARBA" id="ARBA00005979"/>
    </source>
</evidence>
<comment type="similarity">
    <text evidence="2">Belongs to the NADH:flavin oxidoreductase/NADH oxidase family.</text>
</comment>
<dbReference type="GO" id="GO:0016628">
    <property type="term" value="F:oxidoreductase activity, acting on the CH-CH group of donors, NAD or NADP as acceptor"/>
    <property type="evidence" value="ECO:0007669"/>
    <property type="project" value="UniProtKB-ARBA"/>
</dbReference>
<dbReference type="EMBL" id="BMYV01000005">
    <property type="protein sequence ID" value="GGX76264.1"/>
    <property type="molecule type" value="Genomic_DNA"/>
</dbReference>
<evidence type="ECO:0000313" key="6">
    <source>
        <dbReference type="Proteomes" id="UP000600865"/>
    </source>
</evidence>
<dbReference type="GO" id="GO:0010181">
    <property type="term" value="F:FMN binding"/>
    <property type="evidence" value="ECO:0007669"/>
    <property type="project" value="InterPro"/>
</dbReference>
<dbReference type="SUPFAM" id="SSF51395">
    <property type="entry name" value="FMN-linked oxidoreductases"/>
    <property type="match status" value="1"/>
</dbReference>
<keyword evidence="6" id="KW-1185">Reference proteome</keyword>
<dbReference type="Gene3D" id="3.20.20.70">
    <property type="entry name" value="Aldolase class I"/>
    <property type="match status" value="1"/>
</dbReference>
<dbReference type="AlphaFoldDB" id="A0A918KTW8"/>
<dbReference type="PANTHER" id="PTHR22893:SF91">
    <property type="entry name" value="NADPH DEHYDROGENASE 2-RELATED"/>
    <property type="match status" value="1"/>
</dbReference>
<keyword evidence="3" id="KW-0560">Oxidoreductase</keyword>
<dbReference type="CDD" id="cd02933">
    <property type="entry name" value="OYE_like_FMN"/>
    <property type="match status" value="1"/>
</dbReference>
<dbReference type="PANTHER" id="PTHR22893">
    <property type="entry name" value="NADH OXIDOREDUCTASE-RELATED"/>
    <property type="match status" value="1"/>
</dbReference>
<dbReference type="GO" id="GO:0005829">
    <property type="term" value="C:cytosol"/>
    <property type="evidence" value="ECO:0007669"/>
    <property type="project" value="UniProtKB-ARBA"/>
</dbReference>
<accession>A0A918KTW8</accession>
<gene>
    <name evidence="5" type="primary">nerA</name>
    <name evidence="5" type="ORF">GCM10011309_27870</name>
</gene>
<reference evidence="5 6" key="1">
    <citation type="journal article" date="2014" name="Int. J. Syst. Evol. Microbiol.">
        <title>Complete genome sequence of Corynebacterium casei LMG S-19264T (=DSM 44701T), isolated from a smear-ripened cheese.</title>
        <authorList>
            <consortium name="US DOE Joint Genome Institute (JGI-PGF)"/>
            <person name="Walter F."/>
            <person name="Albersmeier A."/>
            <person name="Kalinowski J."/>
            <person name="Ruckert C."/>
        </authorList>
    </citation>
    <scope>NUCLEOTIDE SEQUENCE [LARGE SCALE GENOMIC DNA]</scope>
    <source>
        <strain evidence="5 6">KCTC 23968</strain>
    </source>
</reference>
<dbReference type="InterPro" id="IPR045247">
    <property type="entry name" value="Oye-like"/>
</dbReference>
<name>A0A918KTW8_9PROT</name>
<sequence>MDRTQLFSPINMGELTLSNRILMAPLTRNRSNSDGTPTEMAQIYYNQRAAAGLIFSEATQISDIAKGYLDTPGIYTQDHVKGWKPITDAVHAGGGLIFCQLWHVGRISHVSLLPDGKSPGAPSAIQADAQTFTADGFQDCSEPVALTKDGIKDTIADFVTAARCAKEAGFDGIEVHSANGYLLDQFLQDGTNKRDDEYGGSLENRTRLLAEILEAVSEIWPRNRIGVRLSPLGHAGDISDSDPEATFSYVYKMLDKKKLAYLHVVEEFPGNDAGSDEEALIKKLRKLYSGFYIGNGGYDADRAAKAIGSGYAHAITFGRPFIANPDLPERYRTEAELNEPNDETFYGGGAEGYIDYPFLRKEGENA</sequence>
<evidence type="ECO:0000259" key="4">
    <source>
        <dbReference type="Pfam" id="PF00724"/>
    </source>
</evidence>
<comment type="caution">
    <text evidence="5">The sequence shown here is derived from an EMBL/GenBank/DDBJ whole genome shotgun (WGS) entry which is preliminary data.</text>
</comment>
<dbReference type="FunFam" id="3.20.20.70:FF:000059">
    <property type="entry name" value="N-ethylmaleimide reductase, FMN-linked"/>
    <property type="match status" value="1"/>
</dbReference>
<evidence type="ECO:0000256" key="1">
    <source>
        <dbReference type="ARBA" id="ARBA00001917"/>
    </source>
</evidence>
<dbReference type="InterPro" id="IPR013785">
    <property type="entry name" value="Aldolase_TIM"/>
</dbReference>
<comment type="cofactor">
    <cofactor evidence="1">
        <name>FMN</name>
        <dbReference type="ChEBI" id="CHEBI:58210"/>
    </cofactor>
</comment>
<dbReference type="Pfam" id="PF00724">
    <property type="entry name" value="Oxidored_FMN"/>
    <property type="match status" value="1"/>
</dbReference>
<organism evidence="5 6">
    <name type="scientific">Litorimonas cladophorae</name>
    <dbReference type="NCBI Taxonomy" id="1220491"/>
    <lineage>
        <taxon>Bacteria</taxon>
        <taxon>Pseudomonadati</taxon>
        <taxon>Pseudomonadota</taxon>
        <taxon>Alphaproteobacteria</taxon>
        <taxon>Maricaulales</taxon>
        <taxon>Robiginitomaculaceae</taxon>
    </lineage>
</organism>
<dbReference type="InterPro" id="IPR001155">
    <property type="entry name" value="OxRdtase_FMN_N"/>
</dbReference>